<dbReference type="Proteomes" id="UP000135389">
    <property type="component" value="Segment"/>
</dbReference>
<keyword evidence="6" id="KW-0946">Virion</keyword>
<evidence type="ECO:0000256" key="10">
    <source>
        <dbReference type="ARBA" id="ARBA00046738"/>
    </source>
</evidence>
<dbReference type="EMBL" id="KT862805">
    <property type="protein sequence ID" value="ANJ02339.1"/>
    <property type="molecule type" value="Genomic_DNA"/>
</dbReference>
<evidence type="ECO:0000256" key="3">
    <source>
        <dbReference type="ARBA" id="ARBA00022561"/>
    </source>
</evidence>
<feature type="compositionally biased region" description="Low complexity" evidence="11">
    <location>
        <begin position="490"/>
        <end position="504"/>
    </location>
</feature>
<evidence type="ECO:0000313" key="12">
    <source>
        <dbReference type="EMBL" id="ANJ02339.1"/>
    </source>
</evidence>
<feature type="region of interest" description="Disordered" evidence="11">
    <location>
        <begin position="484"/>
        <end position="504"/>
    </location>
</feature>
<comment type="subunit">
    <text evidence="10">Interacts with hexon proteins; this interaction tethers the peripentonal hexons to hexons situated in the facet. Interacts with the penton protein (via N-terminus). Interacts with packaging protein 3; this interaction is required to promote correct genome packaging.</text>
</comment>
<comment type="similarity">
    <text evidence="1">Belongs to the adenoviridae hexon-linking protein IIIa family.</text>
</comment>
<evidence type="ECO:0000256" key="1">
    <source>
        <dbReference type="ARBA" id="ARBA00010762"/>
    </source>
</evidence>
<keyword evidence="5" id="KW-1188">Viral release from host cell</keyword>
<dbReference type="Pfam" id="PF02455">
    <property type="entry name" value="Hex_IIIa"/>
    <property type="match status" value="1"/>
</dbReference>
<evidence type="ECO:0000256" key="9">
    <source>
        <dbReference type="ARBA" id="ARBA00023219"/>
    </source>
</evidence>
<evidence type="ECO:0000256" key="8">
    <source>
        <dbReference type="ARBA" id="ARBA00023093"/>
    </source>
</evidence>
<accession>A0A191ULE6</accession>
<keyword evidence="8" id="KW-1232">Capsid decoration protein</keyword>
<sequence>MTTTESFMALAPLGREEVADALSSLPDGADARSLRHAPYSNRLLKLQTAMVPPKIDGTSERVAEVVRGLAEQGAIYPDQMGAIHSDLLNRAYTWNSMGVQESIQALVNDVIHGQNKALQDELSRTREIANASLLTQFFDSIYKTVDRGQRNFEGFKKLLRLFVNNVPNAEVYGSGGSFSMQINLGGTSQNINLTNAFENLKDIWGARWDAVNNPRIGALLTPNTRALLFFVSAFYDYGAMEPGSYLDNILRLYKEAIRADIDAEGDAVMELGEAGANLNLQFNEYKDTLNYLLQNRQSVPDTAPLELSEEQEMLFRYLMRQLRQALKDRIPSDVSVSTMAQYVDPRLYQTNKVFIEKLQNYLLAAHARNPHYFRTIVMDRDWRPPAGLYTGNYVIPERLPLDYYDGDSVVGGPSRDEYFEEYPYASKPYKKMSSRERADYQEQLDHLTTQIDQALGVQSEAGWLADHRLPQAFDGALSLTDPSAIPLPASPSDQSMASSRRSSLSSVGDMMSRLNLSGRGGAGFFASLRPTLGSPRPSSSARPSGLALGLRGTGPARAYRTPRVGGMSGSGLARRALATRSMRDGKRLRFY</sequence>
<evidence type="ECO:0000256" key="2">
    <source>
        <dbReference type="ARBA" id="ARBA00022553"/>
    </source>
</evidence>
<proteinExistence type="inferred from homology"/>
<feature type="compositionally biased region" description="Low complexity" evidence="11">
    <location>
        <begin position="533"/>
        <end position="550"/>
    </location>
</feature>
<protein>
    <submittedName>
        <fullName evidence="12">Capsid protein pIIIa</fullName>
    </submittedName>
</protein>
<evidence type="ECO:0000256" key="11">
    <source>
        <dbReference type="SAM" id="MobiDB-lite"/>
    </source>
</evidence>
<evidence type="ECO:0000256" key="5">
    <source>
        <dbReference type="ARBA" id="ARBA00022612"/>
    </source>
</evidence>
<reference evidence="12 13" key="1">
    <citation type="journal article" date="2016" name="J. Gen. Virol.">
        <title>Genetic diversity of species Fowl aviadenovirus D and Fowl aviadenovirus E.</title>
        <authorList>
            <person name="Marek A."/>
            <person name="Kajan G.L."/>
            <person name="Kosiol C."/>
            <person name="Benko M."/>
            <person name="Schachner A."/>
            <person name="Hess M."/>
        </authorList>
    </citation>
    <scope>NUCLEOTIDE SEQUENCE [LARGE SCALE GENOMIC DNA]</scope>
    <source>
        <strain evidence="12">685</strain>
    </source>
</reference>
<evidence type="ECO:0000256" key="7">
    <source>
        <dbReference type="ARBA" id="ARBA00022921"/>
    </source>
</evidence>
<evidence type="ECO:0000313" key="13">
    <source>
        <dbReference type="Proteomes" id="UP000135389"/>
    </source>
</evidence>
<evidence type="ECO:0000256" key="4">
    <source>
        <dbReference type="ARBA" id="ARBA00022562"/>
    </source>
</evidence>
<dbReference type="Gene3D" id="1.20.120.1500">
    <property type="entry name" value="Pre-hexon-linking protein IIIa"/>
    <property type="match status" value="1"/>
</dbReference>
<organism evidence="12 13">
    <name type="scientific">Fowl aviadenovirus 2</name>
    <dbReference type="NCBI Taxonomy" id="172859"/>
    <lineage>
        <taxon>Viruses</taxon>
        <taxon>Varidnaviria</taxon>
        <taxon>Bamfordvirae</taxon>
        <taxon>Preplasmiviricota</taxon>
        <taxon>Polisuviricotina</taxon>
        <taxon>Pharingeaviricetes</taxon>
        <taxon>Rowavirales</taxon>
        <taxon>Adenoviridae</taxon>
        <taxon>Aviadenovirus</taxon>
        <taxon>Aviadenovirus gallinae</taxon>
        <taxon>Fowl aviadenovirus D</taxon>
    </lineage>
</organism>
<keyword evidence="9" id="KW-0231">Viral genome packaging</keyword>
<dbReference type="GO" id="GO:0098021">
    <property type="term" value="C:viral capsid, decoration"/>
    <property type="evidence" value="ECO:0007669"/>
    <property type="project" value="UniProtKB-KW"/>
</dbReference>
<keyword evidence="4" id="KW-1048">Host nucleus</keyword>
<keyword evidence="3" id="KW-0167">Capsid protein</keyword>
<dbReference type="InterPro" id="IPR043053">
    <property type="entry name" value="Hex_IIIa_N"/>
</dbReference>
<keyword evidence="2" id="KW-0597">Phosphoprotein</keyword>
<dbReference type="InterPro" id="IPR003479">
    <property type="entry name" value="Hex_IIIa"/>
</dbReference>
<keyword evidence="7" id="KW-0426">Late protein</keyword>
<name>A0A191ULE6_9ADEN</name>
<evidence type="ECO:0000256" key="6">
    <source>
        <dbReference type="ARBA" id="ARBA00022844"/>
    </source>
</evidence>
<feature type="region of interest" description="Disordered" evidence="11">
    <location>
        <begin position="533"/>
        <end position="570"/>
    </location>
</feature>